<dbReference type="PRINTS" id="PR00344">
    <property type="entry name" value="BCTRLSENSOR"/>
</dbReference>
<dbReference type="PATRIC" id="fig|1297617.4.peg.1167"/>
<reference evidence="11" key="2">
    <citation type="submission" date="2015-04" db="EMBL/GenBank/DDBJ databases">
        <title>A butyrogenic pathway from the amino acid lysine in a human gut commensal.</title>
        <authorList>
            <person name="de Vos W.M."/>
            <person name="Bui N.T.P."/>
            <person name="Plugge C.M."/>
            <person name="Ritari J."/>
        </authorList>
    </citation>
    <scope>NUCLEOTIDE SEQUENCE [LARGE SCALE GENOMIC DNA]</scope>
    <source>
        <strain evidence="11">AF211</strain>
    </source>
</reference>
<dbReference type="InterPro" id="IPR050736">
    <property type="entry name" value="Sensor_HK_Regulatory"/>
</dbReference>
<keyword evidence="8" id="KW-1133">Transmembrane helix</keyword>
<evidence type="ECO:0000256" key="6">
    <source>
        <dbReference type="ARBA" id="ARBA00022777"/>
    </source>
</evidence>
<comment type="subcellular location">
    <subcellularLocation>
        <location evidence="2">Membrane</location>
    </subcellularLocation>
</comment>
<comment type="catalytic activity">
    <reaction evidence="1">
        <text>ATP + protein L-histidine = ADP + protein N-phospho-L-histidine.</text>
        <dbReference type="EC" id="2.7.13.3"/>
    </reaction>
</comment>
<evidence type="ECO:0000256" key="2">
    <source>
        <dbReference type="ARBA" id="ARBA00004370"/>
    </source>
</evidence>
<dbReference type="InterPro" id="IPR004358">
    <property type="entry name" value="Sig_transdc_His_kin-like_C"/>
</dbReference>
<dbReference type="KEGG" id="ibu:IB211_01149c"/>
<dbReference type="Gene3D" id="3.30.565.10">
    <property type="entry name" value="Histidine kinase-like ATPase, C-terminal domain"/>
    <property type="match status" value="1"/>
</dbReference>
<keyword evidence="8" id="KW-0812">Transmembrane</keyword>
<dbReference type="PANTHER" id="PTHR43711:SF1">
    <property type="entry name" value="HISTIDINE KINASE 1"/>
    <property type="match status" value="1"/>
</dbReference>
<dbReference type="AlphaFoldDB" id="A0A0S2W2G5"/>
<dbReference type="STRING" id="1297617.IB211_01149c"/>
<dbReference type="CDD" id="cd00082">
    <property type="entry name" value="HisKA"/>
    <property type="match status" value="1"/>
</dbReference>
<evidence type="ECO:0000313" key="10">
    <source>
        <dbReference type="EMBL" id="ALP93542.1"/>
    </source>
</evidence>
<keyword evidence="6 10" id="KW-0418">Kinase</keyword>
<proteinExistence type="predicted"/>
<dbReference type="EMBL" id="CP011307">
    <property type="protein sequence ID" value="ALP93542.1"/>
    <property type="molecule type" value="Genomic_DNA"/>
</dbReference>
<evidence type="ECO:0000256" key="7">
    <source>
        <dbReference type="ARBA" id="ARBA00023012"/>
    </source>
</evidence>
<dbReference type="FunFam" id="3.30.565.10:FF:000006">
    <property type="entry name" value="Sensor histidine kinase WalK"/>
    <property type="match status" value="1"/>
</dbReference>
<dbReference type="Pfam" id="PF00512">
    <property type="entry name" value="HisKA"/>
    <property type="match status" value="1"/>
</dbReference>
<keyword evidence="8" id="KW-0472">Membrane</keyword>
<dbReference type="Proteomes" id="UP000064844">
    <property type="component" value="Chromosome"/>
</dbReference>
<keyword evidence="4" id="KW-0597">Phosphoprotein</keyword>
<evidence type="ECO:0000256" key="3">
    <source>
        <dbReference type="ARBA" id="ARBA00012438"/>
    </source>
</evidence>
<evidence type="ECO:0000256" key="5">
    <source>
        <dbReference type="ARBA" id="ARBA00022679"/>
    </source>
</evidence>
<evidence type="ECO:0000313" key="11">
    <source>
        <dbReference type="Proteomes" id="UP000064844"/>
    </source>
</evidence>
<dbReference type="InterPro" id="IPR003661">
    <property type="entry name" value="HisK_dim/P_dom"/>
</dbReference>
<dbReference type="SMART" id="SM00388">
    <property type="entry name" value="HisKA"/>
    <property type="match status" value="1"/>
</dbReference>
<dbReference type="Pfam" id="PF02518">
    <property type="entry name" value="HATPase_c"/>
    <property type="match status" value="1"/>
</dbReference>
<dbReference type="PROSITE" id="PS50109">
    <property type="entry name" value="HIS_KIN"/>
    <property type="match status" value="1"/>
</dbReference>
<dbReference type="InterPro" id="IPR036097">
    <property type="entry name" value="HisK_dim/P_sf"/>
</dbReference>
<dbReference type="InterPro" id="IPR005467">
    <property type="entry name" value="His_kinase_dom"/>
</dbReference>
<evidence type="ECO:0000256" key="1">
    <source>
        <dbReference type="ARBA" id="ARBA00000085"/>
    </source>
</evidence>
<dbReference type="PANTHER" id="PTHR43711">
    <property type="entry name" value="TWO-COMPONENT HISTIDINE KINASE"/>
    <property type="match status" value="1"/>
</dbReference>
<keyword evidence="11" id="KW-1185">Reference proteome</keyword>
<dbReference type="GO" id="GO:0000155">
    <property type="term" value="F:phosphorelay sensor kinase activity"/>
    <property type="evidence" value="ECO:0007669"/>
    <property type="project" value="InterPro"/>
</dbReference>
<protein>
    <recommendedName>
        <fullName evidence="3">histidine kinase</fullName>
        <ecNumber evidence="3">2.7.13.3</ecNumber>
    </recommendedName>
</protein>
<feature type="transmembrane region" description="Helical" evidence="8">
    <location>
        <begin position="178"/>
        <end position="201"/>
    </location>
</feature>
<sequence length="435" mass="46674">MLTRLRRQLTLLSAACTGAVLLAMALAALSLAEGQLRAGSEAGFLSSANAIIAKLRSDRVVSTTWLAQLESGEGLIISLRDQGAPLSFSGAWTPRTARPLLLERAVAGARALGVEPDSPPLSLIDTTSTPVFEVRGDLGERYLASVTQIPSSQGWQSLVLLKDMSSSDQQLLLLRGSFAALVAAGVTALLLLCWAFAGRAIRPIEESRRKQAEFIAAASHELRSPLAVIRTSASALAVAPDQASRLRQNIEVECARMSRLVDDLLSLARSDAGTWTIARETVDMDALLLETAELFCPVARQKGQRLLLEVPERDLPPVTGDPQRLRQVLSVLLDNAFSYTPQGGVVTLRAEVDGAALTLQVADTGPGISPQSLPYIFDRFYRADVSRTTKEHFGLGLSIAKELAALHGGTLRVARTGPEGTVFALRLPLHRGRHI</sequence>
<dbReference type="SMART" id="SM00387">
    <property type="entry name" value="HATPase_c"/>
    <property type="match status" value="1"/>
</dbReference>
<name>A0A0S2W2G5_9FIRM</name>
<keyword evidence="7" id="KW-0902">Two-component regulatory system</keyword>
<dbReference type="InterPro" id="IPR003594">
    <property type="entry name" value="HATPase_dom"/>
</dbReference>
<organism evidence="10 11">
    <name type="scientific">Intestinimonas butyriciproducens</name>
    <dbReference type="NCBI Taxonomy" id="1297617"/>
    <lineage>
        <taxon>Bacteria</taxon>
        <taxon>Bacillati</taxon>
        <taxon>Bacillota</taxon>
        <taxon>Clostridia</taxon>
        <taxon>Eubacteriales</taxon>
        <taxon>Intestinimonas</taxon>
    </lineage>
</organism>
<evidence type="ECO:0000256" key="8">
    <source>
        <dbReference type="SAM" id="Phobius"/>
    </source>
</evidence>
<dbReference type="CDD" id="cd00075">
    <property type="entry name" value="HATPase"/>
    <property type="match status" value="1"/>
</dbReference>
<dbReference type="InterPro" id="IPR036890">
    <property type="entry name" value="HATPase_C_sf"/>
</dbReference>
<dbReference type="EC" id="2.7.13.3" evidence="3"/>
<gene>
    <name evidence="10" type="ORF">IB211_01149c</name>
</gene>
<accession>A0A0S2W2G5</accession>
<dbReference type="Gene3D" id="1.10.287.130">
    <property type="match status" value="1"/>
</dbReference>
<dbReference type="SUPFAM" id="SSF47384">
    <property type="entry name" value="Homodimeric domain of signal transducing histidine kinase"/>
    <property type="match status" value="1"/>
</dbReference>
<evidence type="ECO:0000259" key="9">
    <source>
        <dbReference type="PROSITE" id="PS50109"/>
    </source>
</evidence>
<evidence type="ECO:0000256" key="4">
    <source>
        <dbReference type="ARBA" id="ARBA00022553"/>
    </source>
</evidence>
<dbReference type="SUPFAM" id="SSF55874">
    <property type="entry name" value="ATPase domain of HSP90 chaperone/DNA topoisomerase II/histidine kinase"/>
    <property type="match status" value="1"/>
</dbReference>
<dbReference type="GO" id="GO:0016020">
    <property type="term" value="C:membrane"/>
    <property type="evidence" value="ECO:0007669"/>
    <property type="project" value="UniProtKB-SubCell"/>
</dbReference>
<feature type="domain" description="Histidine kinase" evidence="9">
    <location>
        <begin position="217"/>
        <end position="431"/>
    </location>
</feature>
<dbReference type="RefSeq" id="WP_058117404.1">
    <property type="nucleotide sequence ID" value="NZ_CALICV010000047.1"/>
</dbReference>
<reference evidence="10 11" key="1">
    <citation type="journal article" date="2015" name="Nat. Commun.">
        <title>Production of butyrate from lysine and the Amadori product fructoselysine by a human gut commensal.</title>
        <authorList>
            <person name="Bui T.P."/>
            <person name="Ritari J."/>
            <person name="Boeren S."/>
            <person name="de Waard P."/>
            <person name="Plugge C.M."/>
            <person name="de Vos W.M."/>
        </authorList>
    </citation>
    <scope>NUCLEOTIDE SEQUENCE [LARGE SCALE GENOMIC DNA]</scope>
    <source>
        <strain evidence="10 11">AF211</strain>
    </source>
</reference>
<keyword evidence="5" id="KW-0808">Transferase</keyword>